<evidence type="ECO:0000256" key="3">
    <source>
        <dbReference type="ARBA" id="ARBA00022617"/>
    </source>
</evidence>
<organism evidence="8 9">
    <name type="scientific">Haemaphysalis longicornis</name>
    <name type="common">Bush tick</name>
    <dbReference type="NCBI Taxonomy" id="44386"/>
    <lineage>
        <taxon>Eukaryota</taxon>
        <taxon>Metazoa</taxon>
        <taxon>Ecdysozoa</taxon>
        <taxon>Arthropoda</taxon>
        <taxon>Chelicerata</taxon>
        <taxon>Arachnida</taxon>
        <taxon>Acari</taxon>
        <taxon>Parasitiformes</taxon>
        <taxon>Ixodida</taxon>
        <taxon>Ixodoidea</taxon>
        <taxon>Ixodidae</taxon>
        <taxon>Haemaphysalinae</taxon>
        <taxon>Haemaphysalis</taxon>
    </lineage>
</organism>
<dbReference type="GO" id="GO:0016705">
    <property type="term" value="F:oxidoreductase activity, acting on paired donors, with incorporation or reduction of molecular oxygen"/>
    <property type="evidence" value="ECO:0007669"/>
    <property type="project" value="InterPro"/>
</dbReference>
<comment type="cofactor">
    <cofactor evidence="1">
        <name>heme</name>
        <dbReference type="ChEBI" id="CHEBI:30413"/>
    </cofactor>
</comment>
<dbReference type="GO" id="GO:0005506">
    <property type="term" value="F:iron ion binding"/>
    <property type="evidence" value="ECO:0007669"/>
    <property type="project" value="InterPro"/>
</dbReference>
<accession>A0A9J6H044</accession>
<sequence>MHEAAWQMYRRYGPVAVEENPGRETIVHLFSAEDFRFVFRYEGKVLYRSGLHPLKAHRKARGELSPDYGVSNGDMEEWGYVQRWTPHPTFQGKDIESYAHDMGQISDDTLKLIDAFRGDNGKVDDCYAVMQRWSLEYSGENRFIRGRPTRRKFSESLRVSSRKVAANE</sequence>
<dbReference type="EMBL" id="JABSTR010001494">
    <property type="protein sequence ID" value="KAH9384055.1"/>
    <property type="molecule type" value="Genomic_DNA"/>
</dbReference>
<dbReference type="GO" id="GO:0004497">
    <property type="term" value="F:monooxygenase activity"/>
    <property type="evidence" value="ECO:0007669"/>
    <property type="project" value="UniProtKB-KW"/>
</dbReference>
<dbReference type="Proteomes" id="UP000821853">
    <property type="component" value="Unassembled WGS sequence"/>
</dbReference>
<evidence type="ECO:0000256" key="1">
    <source>
        <dbReference type="ARBA" id="ARBA00001971"/>
    </source>
</evidence>
<proteinExistence type="inferred from homology"/>
<reference evidence="8 9" key="1">
    <citation type="journal article" date="2020" name="Cell">
        <title>Large-Scale Comparative Analyses of Tick Genomes Elucidate Their Genetic Diversity and Vector Capacities.</title>
        <authorList>
            <consortium name="Tick Genome and Microbiome Consortium (TIGMIC)"/>
            <person name="Jia N."/>
            <person name="Wang J."/>
            <person name="Shi W."/>
            <person name="Du L."/>
            <person name="Sun Y."/>
            <person name="Zhan W."/>
            <person name="Jiang J.F."/>
            <person name="Wang Q."/>
            <person name="Zhang B."/>
            <person name="Ji P."/>
            <person name="Bell-Sakyi L."/>
            <person name="Cui X.M."/>
            <person name="Yuan T.T."/>
            <person name="Jiang B.G."/>
            <person name="Yang W.F."/>
            <person name="Lam T.T."/>
            <person name="Chang Q.C."/>
            <person name="Ding S.J."/>
            <person name="Wang X.J."/>
            <person name="Zhu J.G."/>
            <person name="Ruan X.D."/>
            <person name="Zhao L."/>
            <person name="Wei J.T."/>
            <person name="Ye R.Z."/>
            <person name="Que T.C."/>
            <person name="Du C.H."/>
            <person name="Zhou Y.H."/>
            <person name="Cheng J.X."/>
            <person name="Dai P.F."/>
            <person name="Guo W.B."/>
            <person name="Han X.H."/>
            <person name="Huang E.J."/>
            <person name="Li L.F."/>
            <person name="Wei W."/>
            <person name="Gao Y.C."/>
            <person name="Liu J.Z."/>
            <person name="Shao H.Z."/>
            <person name="Wang X."/>
            <person name="Wang C.C."/>
            <person name="Yang T.C."/>
            <person name="Huo Q.B."/>
            <person name="Li W."/>
            <person name="Chen H.Y."/>
            <person name="Chen S.E."/>
            <person name="Zhou L.G."/>
            <person name="Ni X.B."/>
            <person name="Tian J.H."/>
            <person name="Sheng Y."/>
            <person name="Liu T."/>
            <person name="Pan Y.S."/>
            <person name="Xia L.Y."/>
            <person name="Li J."/>
            <person name="Zhao F."/>
            <person name="Cao W.C."/>
        </authorList>
    </citation>
    <scope>NUCLEOTIDE SEQUENCE [LARGE SCALE GENOMIC DNA]</scope>
    <source>
        <strain evidence="8">HaeL-2018</strain>
    </source>
</reference>
<dbReference type="SUPFAM" id="SSF48264">
    <property type="entry name" value="Cytochrome P450"/>
    <property type="match status" value="1"/>
</dbReference>
<evidence type="ECO:0000256" key="2">
    <source>
        <dbReference type="ARBA" id="ARBA00010617"/>
    </source>
</evidence>
<evidence type="ECO:0000313" key="8">
    <source>
        <dbReference type="EMBL" id="KAH9384055.1"/>
    </source>
</evidence>
<dbReference type="PANTHER" id="PTHR24279:SF120">
    <property type="entry name" value="CYTOCHROME P450"/>
    <property type="match status" value="1"/>
</dbReference>
<keyword evidence="6" id="KW-0408">Iron</keyword>
<gene>
    <name evidence="8" type="ORF">HPB48_026037</name>
</gene>
<evidence type="ECO:0000256" key="6">
    <source>
        <dbReference type="ARBA" id="ARBA00023004"/>
    </source>
</evidence>
<evidence type="ECO:0000256" key="7">
    <source>
        <dbReference type="ARBA" id="ARBA00023033"/>
    </source>
</evidence>
<dbReference type="AlphaFoldDB" id="A0A9J6H044"/>
<dbReference type="VEuPathDB" id="VectorBase:HLOH_065193"/>
<keyword evidence="4" id="KW-0479">Metal-binding</keyword>
<dbReference type="GO" id="GO:0020037">
    <property type="term" value="F:heme binding"/>
    <property type="evidence" value="ECO:0007669"/>
    <property type="project" value="InterPro"/>
</dbReference>
<dbReference type="InterPro" id="IPR050479">
    <property type="entry name" value="CYP11_CYP27_families"/>
</dbReference>
<dbReference type="OMA" id="RWTLERN"/>
<evidence type="ECO:0000256" key="4">
    <source>
        <dbReference type="ARBA" id="ARBA00022723"/>
    </source>
</evidence>
<comment type="caution">
    <text evidence="8">The sequence shown here is derived from an EMBL/GenBank/DDBJ whole genome shotgun (WGS) entry which is preliminary data.</text>
</comment>
<dbReference type="PANTHER" id="PTHR24279">
    <property type="entry name" value="CYTOCHROME P450"/>
    <property type="match status" value="1"/>
</dbReference>
<keyword evidence="3" id="KW-0349">Heme</keyword>
<evidence type="ECO:0000256" key="5">
    <source>
        <dbReference type="ARBA" id="ARBA00023002"/>
    </source>
</evidence>
<evidence type="ECO:0000313" key="9">
    <source>
        <dbReference type="Proteomes" id="UP000821853"/>
    </source>
</evidence>
<protein>
    <submittedName>
        <fullName evidence="8">Uncharacterized protein</fullName>
    </submittedName>
</protein>
<keyword evidence="7" id="KW-0503">Monooxygenase</keyword>
<dbReference type="InterPro" id="IPR036396">
    <property type="entry name" value="Cyt_P450_sf"/>
</dbReference>
<comment type="similarity">
    <text evidence="2">Belongs to the cytochrome P450 family.</text>
</comment>
<dbReference type="Gene3D" id="1.10.630.10">
    <property type="entry name" value="Cytochrome P450"/>
    <property type="match status" value="1"/>
</dbReference>
<name>A0A9J6H044_HAELO</name>
<dbReference type="OrthoDB" id="3945418at2759"/>
<keyword evidence="9" id="KW-1185">Reference proteome</keyword>
<keyword evidence="5" id="KW-0560">Oxidoreductase</keyword>